<accession>A0A1X7M0P5</accession>
<dbReference type="PROSITE" id="PS00217">
    <property type="entry name" value="SUGAR_TRANSPORT_2"/>
    <property type="match status" value="1"/>
</dbReference>
<dbReference type="SUPFAM" id="SSF103473">
    <property type="entry name" value="MFS general substrate transporter"/>
    <property type="match status" value="1"/>
</dbReference>
<keyword evidence="4" id="KW-1003">Cell membrane</keyword>
<dbReference type="RefSeq" id="WP_085488703.1">
    <property type="nucleotide sequence ID" value="NZ_FXAT01000012.1"/>
</dbReference>
<evidence type="ECO:0000256" key="7">
    <source>
        <dbReference type="ARBA" id="ARBA00022989"/>
    </source>
</evidence>
<dbReference type="Gene3D" id="1.20.1250.20">
    <property type="entry name" value="MFS general substrate transporter like domains"/>
    <property type="match status" value="2"/>
</dbReference>
<evidence type="ECO:0000313" key="12">
    <source>
        <dbReference type="Proteomes" id="UP000193228"/>
    </source>
</evidence>
<keyword evidence="5 9" id="KW-0812">Transmembrane</keyword>
<dbReference type="InterPro" id="IPR051084">
    <property type="entry name" value="H+-coupled_symporters"/>
</dbReference>
<feature type="transmembrane region" description="Helical" evidence="9">
    <location>
        <begin position="48"/>
        <end position="66"/>
    </location>
</feature>
<name>A0A1X7M0P5_9BURK</name>
<keyword evidence="6" id="KW-0769">Symport</keyword>
<keyword evidence="12" id="KW-1185">Reference proteome</keyword>
<protein>
    <submittedName>
        <fullName evidence="11">MFS transporter, MHS family, proline/betaine transporter</fullName>
    </submittedName>
</protein>
<feature type="transmembrane region" description="Helical" evidence="9">
    <location>
        <begin position="421"/>
        <end position="439"/>
    </location>
</feature>
<dbReference type="AlphaFoldDB" id="A0A1X7M0P5"/>
<keyword evidence="3" id="KW-0813">Transport</keyword>
<comment type="similarity">
    <text evidence="2">Belongs to the major facilitator superfamily. Metabolite:H+ Symporter (MHS) family (TC 2.A.1.6) family.</text>
</comment>
<feature type="transmembrane region" description="Helical" evidence="9">
    <location>
        <begin position="263"/>
        <end position="286"/>
    </location>
</feature>
<dbReference type="InterPro" id="IPR020846">
    <property type="entry name" value="MFS_dom"/>
</dbReference>
<evidence type="ECO:0000313" key="11">
    <source>
        <dbReference type="EMBL" id="SMG59093.1"/>
    </source>
</evidence>
<feature type="transmembrane region" description="Helical" evidence="9">
    <location>
        <begin position="354"/>
        <end position="374"/>
    </location>
</feature>
<evidence type="ECO:0000256" key="4">
    <source>
        <dbReference type="ARBA" id="ARBA00022475"/>
    </source>
</evidence>
<evidence type="ECO:0000256" key="1">
    <source>
        <dbReference type="ARBA" id="ARBA00004651"/>
    </source>
</evidence>
<feature type="transmembrane region" description="Helical" evidence="9">
    <location>
        <begin position="72"/>
        <end position="93"/>
    </location>
</feature>
<dbReference type="PANTHER" id="PTHR43528:SF1">
    <property type="entry name" value="ALPHA-KETOGLUTARATE PERMEASE"/>
    <property type="match status" value="1"/>
</dbReference>
<evidence type="ECO:0000256" key="2">
    <source>
        <dbReference type="ARBA" id="ARBA00008240"/>
    </source>
</evidence>
<dbReference type="EMBL" id="FXAT01000012">
    <property type="protein sequence ID" value="SMG59093.1"/>
    <property type="molecule type" value="Genomic_DNA"/>
</dbReference>
<evidence type="ECO:0000256" key="8">
    <source>
        <dbReference type="ARBA" id="ARBA00023136"/>
    </source>
</evidence>
<sequence length="453" mass="48424">MPQSISPPAVADNQRPETGLHAAPNLVRVGRRAVAAASIGNALEWYDFSIYAFFAIYFANNFFIRADSGTRLLEAFLAFGLGYVIRPLGALVLGSYGDRAGRKAALTMTISIMALGTLVIAVAPTYAAIGVGAPILIVCGRLLQGFSAGGEVGGAAAFLVEHAPPEKKGKYASWLQASMGITNILAALVATIVTMSFTSEQINDWAWRIPFLLGLSILPVGLWLRRTLHETPAFEAEKLRQQHDGCTERAPLLQVVRDYPRQLLAGVGLSILWVVSVYVLIIFLPTHAQRAWHFTGAQAFRASLVGNCLLVGGCVFAGTLSDRFGRARVLTTAALLLLVTVYPALMWLDAARTPMVLIIVQSLLCVLVSLFSGVAPSALSEVFPTRVRATGMSVAYNTASAVFGGFAPAILTWLYNETGSPFAPAWYVMAAALIGLFAVGRIDKLRPKAPVSA</sequence>
<dbReference type="GO" id="GO:0005886">
    <property type="term" value="C:plasma membrane"/>
    <property type="evidence" value="ECO:0007669"/>
    <property type="project" value="UniProtKB-SubCell"/>
</dbReference>
<gene>
    <name evidence="11" type="ORF">SAMN06265784_112111</name>
</gene>
<dbReference type="OrthoDB" id="6766492at2"/>
<organism evidence="11 12">
    <name type="scientific">Paraburkholderia susongensis</name>
    <dbReference type="NCBI Taxonomy" id="1515439"/>
    <lineage>
        <taxon>Bacteria</taxon>
        <taxon>Pseudomonadati</taxon>
        <taxon>Pseudomonadota</taxon>
        <taxon>Betaproteobacteria</taxon>
        <taxon>Burkholderiales</taxon>
        <taxon>Burkholderiaceae</taxon>
        <taxon>Paraburkholderia</taxon>
    </lineage>
</organism>
<dbReference type="PANTHER" id="PTHR43528">
    <property type="entry name" value="ALPHA-KETOGLUTARATE PERMEASE"/>
    <property type="match status" value="1"/>
</dbReference>
<proteinExistence type="inferred from homology"/>
<feature type="transmembrane region" description="Helical" evidence="9">
    <location>
        <begin position="329"/>
        <end position="348"/>
    </location>
</feature>
<feature type="transmembrane region" description="Helical" evidence="9">
    <location>
        <begin position="298"/>
        <end position="317"/>
    </location>
</feature>
<reference evidence="12" key="1">
    <citation type="submission" date="2017-04" db="EMBL/GenBank/DDBJ databases">
        <authorList>
            <person name="Varghese N."/>
            <person name="Submissions S."/>
        </authorList>
    </citation>
    <scope>NUCLEOTIDE SEQUENCE [LARGE SCALE GENOMIC DNA]</scope>
    <source>
        <strain evidence="12">LMG 29540</strain>
    </source>
</reference>
<dbReference type="InterPro" id="IPR005829">
    <property type="entry name" value="Sugar_transporter_CS"/>
</dbReference>
<keyword evidence="7 9" id="KW-1133">Transmembrane helix</keyword>
<dbReference type="InterPro" id="IPR011701">
    <property type="entry name" value="MFS"/>
</dbReference>
<feature type="transmembrane region" description="Helical" evidence="9">
    <location>
        <begin position="172"/>
        <end position="193"/>
    </location>
</feature>
<dbReference type="STRING" id="1515439.SAMN06265784_112111"/>
<feature type="domain" description="Major facilitator superfamily (MFS) profile" evidence="10">
    <location>
        <begin position="33"/>
        <end position="443"/>
    </location>
</feature>
<evidence type="ECO:0000259" key="10">
    <source>
        <dbReference type="PROSITE" id="PS50850"/>
    </source>
</evidence>
<dbReference type="GO" id="GO:0015293">
    <property type="term" value="F:symporter activity"/>
    <property type="evidence" value="ECO:0007669"/>
    <property type="project" value="UniProtKB-KW"/>
</dbReference>
<dbReference type="Pfam" id="PF07690">
    <property type="entry name" value="MFS_1"/>
    <property type="match status" value="1"/>
</dbReference>
<dbReference type="Proteomes" id="UP000193228">
    <property type="component" value="Unassembled WGS sequence"/>
</dbReference>
<dbReference type="InterPro" id="IPR036259">
    <property type="entry name" value="MFS_trans_sf"/>
</dbReference>
<feature type="transmembrane region" description="Helical" evidence="9">
    <location>
        <begin position="105"/>
        <end position="129"/>
    </location>
</feature>
<feature type="transmembrane region" description="Helical" evidence="9">
    <location>
        <begin position="394"/>
        <end position="415"/>
    </location>
</feature>
<evidence type="ECO:0000256" key="5">
    <source>
        <dbReference type="ARBA" id="ARBA00022692"/>
    </source>
</evidence>
<evidence type="ECO:0000256" key="3">
    <source>
        <dbReference type="ARBA" id="ARBA00022448"/>
    </source>
</evidence>
<comment type="subcellular location">
    <subcellularLocation>
        <location evidence="1">Cell membrane</location>
        <topology evidence="1">Multi-pass membrane protein</topology>
    </subcellularLocation>
</comment>
<dbReference type="PROSITE" id="PS50850">
    <property type="entry name" value="MFS"/>
    <property type="match status" value="1"/>
</dbReference>
<feature type="transmembrane region" description="Helical" evidence="9">
    <location>
        <begin position="205"/>
        <end position="224"/>
    </location>
</feature>
<evidence type="ECO:0000256" key="9">
    <source>
        <dbReference type="SAM" id="Phobius"/>
    </source>
</evidence>
<keyword evidence="8 9" id="KW-0472">Membrane</keyword>
<evidence type="ECO:0000256" key="6">
    <source>
        <dbReference type="ARBA" id="ARBA00022847"/>
    </source>
</evidence>
<dbReference type="FunFam" id="1.20.1250.20:FF:000001">
    <property type="entry name" value="Dicarboxylate MFS transporter"/>
    <property type="match status" value="1"/>
</dbReference>